<gene>
    <name evidence="7" type="ORF">J1605_012984</name>
</gene>
<dbReference type="FunFam" id="1.20.1250.20:FF:000150">
    <property type="entry name" value="Solute carrier family 17 member 9"/>
    <property type="match status" value="1"/>
</dbReference>
<dbReference type="Proteomes" id="UP001159641">
    <property type="component" value="Unassembled WGS sequence"/>
</dbReference>
<feature type="region of interest" description="Disordered" evidence="5">
    <location>
        <begin position="95"/>
        <end position="152"/>
    </location>
</feature>
<dbReference type="CDD" id="cd17380">
    <property type="entry name" value="MFS_SLC17A9_like"/>
    <property type="match status" value="1"/>
</dbReference>
<evidence type="ECO:0000256" key="1">
    <source>
        <dbReference type="ARBA" id="ARBA00004141"/>
    </source>
</evidence>
<dbReference type="GO" id="GO:0015867">
    <property type="term" value="P:ATP transport"/>
    <property type="evidence" value="ECO:0007669"/>
    <property type="project" value="TreeGrafter"/>
</dbReference>
<comment type="caution">
    <text evidence="7">The sequence shown here is derived from an EMBL/GenBank/DDBJ whole genome shotgun (WGS) entry which is preliminary data.</text>
</comment>
<comment type="subcellular location">
    <subcellularLocation>
        <location evidence="1">Membrane</location>
        <topology evidence="1">Multi-pass membrane protein</topology>
    </subcellularLocation>
</comment>
<organism evidence="7 8">
    <name type="scientific">Eschrichtius robustus</name>
    <name type="common">California gray whale</name>
    <name type="synonym">Eschrichtius gibbosus</name>
    <dbReference type="NCBI Taxonomy" id="9764"/>
    <lineage>
        <taxon>Eukaryota</taxon>
        <taxon>Metazoa</taxon>
        <taxon>Chordata</taxon>
        <taxon>Craniata</taxon>
        <taxon>Vertebrata</taxon>
        <taxon>Euteleostomi</taxon>
        <taxon>Mammalia</taxon>
        <taxon>Eutheria</taxon>
        <taxon>Laurasiatheria</taxon>
        <taxon>Artiodactyla</taxon>
        <taxon>Whippomorpha</taxon>
        <taxon>Cetacea</taxon>
        <taxon>Mysticeti</taxon>
        <taxon>Eschrichtiidae</taxon>
        <taxon>Eschrichtius</taxon>
    </lineage>
</organism>
<dbReference type="Gene3D" id="1.20.1250.20">
    <property type="entry name" value="MFS general substrate transporter like domains"/>
    <property type="match status" value="3"/>
</dbReference>
<dbReference type="PANTHER" id="PTHR11662:SF279">
    <property type="entry name" value="VOLTAGE-GATED PURINE NUCLEOTIDE UNIPORTER SLC17A9"/>
    <property type="match status" value="1"/>
</dbReference>
<dbReference type="GO" id="GO:0016020">
    <property type="term" value="C:membrane"/>
    <property type="evidence" value="ECO:0007669"/>
    <property type="project" value="UniProtKB-SubCell"/>
</dbReference>
<accession>A0AB34GGP7</accession>
<dbReference type="SUPFAM" id="SSF103473">
    <property type="entry name" value="MFS general substrate transporter"/>
    <property type="match status" value="2"/>
</dbReference>
<dbReference type="InterPro" id="IPR011701">
    <property type="entry name" value="MFS"/>
</dbReference>
<keyword evidence="8" id="KW-1185">Reference proteome</keyword>
<feature type="transmembrane region" description="Helical" evidence="6">
    <location>
        <begin position="830"/>
        <end position="849"/>
    </location>
</feature>
<dbReference type="GO" id="GO:0022857">
    <property type="term" value="F:transmembrane transporter activity"/>
    <property type="evidence" value="ECO:0007669"/>
    <property type="project" value="InterPro"/>
</dbReference>
<evidence type="ECO:0000256" key="5">
    <source>
        <dbReference type="SAM" id="MobiDB-lite"/>
    </source>
</evidence>
<evidence type="ECO:0000256" key="6">
    <source>
        <dbReference type="SAM" id="Phobius"/>
    </source>
</evidence>
<dbReference type="PANTHER" id="PTHR11662">
    <property type="entry name" value="SOLUTE CARRIER FAMILY 17"/>
    <property type="match status" value="1"/>
</dbReference>
<evidence type="ECO:0008006" key="9">
    <source>
        <dbReference type="Google" id="ProtNLM"/>
    </source>
</evidence>
<dbReference type="InterPro" id="IPR044777">
    <property type="entry name" value="SLC17A9-like"/>
</dbReference>
<proteinExistence type="predicted"/>
<keyword evidence="2 6" id="KW-0812">Transmembrane</keyword>
<evidence type="ECO:0000256" key="2">
    <source>
        <dbReference type="ARBA" id="ARBA00022692"/>
    </source>
</evidence>
<evidence type="ECO:0000313" key="7">
    <source>
        <dbReference type="EMBL" id="KAJ8779133.1"/>
    </source>
</evidence>
<feature type="compositionally biased region" description="Gly residues" evidence="5">
    <location>
        <begin position="118"/>
        <end position="128"/>
    </location>
</feature>
<sequence>MSPSSPRKLKLGRLADGLHVPPPTPRPGCDQVQDSSSFLPGNFPPAPGVRGPPCQEEGAGQRGWGAAPLRCWPSGPALEIMDTAIAPTYQVPGTGAACQRARSSGPPRSLTPGRRAGEGSGPPRGGPGLTLDCPPRVGSQPEPGWGPQAGDLPVSAGGVQASTALGPIGCSLHVPGRLGEPPPGPDRGPKGFWGARSRVLARSFGDRMDLVWQPSQVARAASLLPRLLPGPACPKVVCWADPALLETLRGPVVLWYPPFLPRLGSSCPAHRPLGRLPAVSLAAFLGLWSMETESPGPGEQHLPSYGYSACPATATRALPPLLLEGPRASFLVSARFSQESPDMSRWTFERPECQVWTGALLLGTCLLYCARASMPVCAATMSQDFGWNKKEAGVVLSSFFWGYCLTQVVGGHLGDRIGGEKVILLSASAWGFITAVTPLLSHLGNAHLAFMTFSRVLTGLLQGGQLGPSPLAGCRLSASLPCTGVCLCFDAVAPKALSVSRSTLQSGWHVLMSRVLLCQNFRSRDLVSARLPRGTVGSTSRMVGTALVGRGPLARTPRTPDVHPGIGLCLFADQPRRAGPQVVLVVQAAQRLRSFEFTPRVYFPALTSLLSQKVRESERAFTYSTVGAGSQFGTLVTGAVGSLLLDWYGWPSVFYFSGGLTLLWVCYVYRCLLGEKDAADPRLWRRGQDGPQAQLGTHEPPPASGLWRQSRPPSLNGFYVEMPCPSDLILALGVLAQGLPVSRHTKVPWRQLFRKPSVWAAIISQLSAACSFFILLSWLPTFFKETFPGSKGWVFNVVPWLVAIPASLFSGLLSDRLINQGYRTITVRKFMQVMGLGLSSVFALCLGHTSSFCKSVVFASASIGLQTFNHSGISVNIQDLAPSCAGFLFGVANTAGALAGVVGVCLGGYLVETTGSWTSVFNLVAAISSLGLCTFLVFGKAQRVDLSPAHEDL</sequence>
<dbReference type="AlphaFoldDB" id="A0AB34GGP7"/>
<protein>
    <recommendedName>
        <fullName evidence="9">Solute carrier family 17 member 9</fullName>
    </recommendedName>
</protein>
<feature type="transmembrane region" description="Helical" evidence="6">
    <location>
        <begin position="887"/>
        <end position="911"/>
    </location>
</feature>
<dbReference type="InterPro" id="IPR036259">
    <property type="entry name" value="MFS_trans_sf"/>
</dbReference>
<keyword evidence="3 6" id="KW-1133">Transmembrane helix</keyword>
<evidence type="ECO:0000256" key="3">
    <source>
        <dbReference type="ARBA" id="ARBA00022989"/>
    </source>
</evidence>
<name>A0AB34GGP7_ESCRO</name>
<keyword evidence="4 6" id="KW-0472">Membrane</keyword>
<feature type="transmembrane region" description="Helical" evidence="6">
    <location>
        <begin position="798"/>
        <end position="818"/>
    </location>
</feature>
<feature type="transmembrane region" description="Helical" evidence="6">
    <location>
        <begin position="917"/>
        <end position="938"/>
    </location>
</feature>
<evidence type="ECO:0000256" key="4">
    <source>
        <dbReference type="ARBA" id="ARBA00023136"/>
    </source>
</evidence>
<dbReference type="Pfam" id="PF07690">
    <property type="entry name" value="MFS_1"/>
    <property type="match status" value="2"/>
</dbReference>
<dbReference type="EMBL" id="JAIQCJ010002232">
    <property type="protein sequence ID" value="KAJ8779133.1"/>
    <property type="molecule type" value="Genomic_DNA"/>
</dbReference>
<dbReference type="InterPro" id="IPR050382">
    <property type="entry name" value="MFS_Na/Anion_cotransporter"/>
</dbReference>
<reference evidence="7 8" key="1">
    <citation type="submission" date="2022-11" db="EMBL/GenBank/DDBJ databases">
        <title>Whole genome sequence of Eschrichtius robustus ER-17-0199.</title>
        <authorList>
            <person name="Bruniche-Olsen A."/>
            <person name="Black A.N."/>
            <person name="Fields C.J."/>
            <person name="Walden K."/>
            <person name="Dewoody J.A."/>
        </authorList>
    </citation>
    <scope>NUCLEOTIDE SEQUENCE [LARGE SCALE GENOMIC DNA]</scope>
    <source>
        <strain evidence="7">ER-17-0199</strain>
        <tissue evidence="7">Blubber</tissue>
    </source>
</reference>
<feature type="region of interest" description="Disordered" evidence="5">
    <location>
        <begin position="1"/>
        <end position="63"/>
    </location>
</feature>
<evidence type="ECO:0000313" key="8">
    <source>
        <dbReference type="Proteomes" id="UP001159641"/>
    </source>
</evidence>
<feature type="transmembrane region" description="Helical" evidence="6">
    <location>
        <begin position="653"/>
        <end position="673"/>
    </location>
</feature>
<feature type="transmembrane region" description="Helical" evidence="6">
    <location>
        <begin position="758"/>
        <end position="778"/>
    </location>
</feature>